<dbReference type="Proteomes" id="UP001642409">
    <property type="component" value="Unassembled WGS sequence"/>
</dbReference>
<gene>
    <name evidence="1" type="ORF">HINF_LOCUS200</name>
</gene>
<reference evidence="1 2" key="1">
    <citation type="submission" date="2024-07" db="EMBL/GenBank/DDBJ databases">
        <authorList>
            <person name="Akdeniz Z."/>
        </authorList>
    </citation>
    <scope>NUCLEOTIDE SEQUENCE [LARGE SCALE GENOMIC DNA]</scope>
</reference>
<name>A0ABP1GDN9_9EUKA</name>
<dbReference type="EMBL" id="CAXDID020000001">
    <property type="protein sequence ID" value="CAL5970260.1"/>
    <property type="molecule type" value="Genomic_DNA"/>
</dbReference>
<organism evidence="1 2">
    <name type="scientific">Hexamita inflata</name>
    <dbReference type="NCBI Taxonomy" id="28002"/>
    <lineage>
        <taxon>Eukaryota</taxon>
        <taxon>Metamonada</taxon>
        <taxon>Diplomonadida</taxon>
        <taxon>Hexamitidae</taxon>
        <taxon>Hexamitinae</taxon>
        <taxon>Hexamita</taxon>
    </lineage>
</organism>
<evidence type="ECO:0000313" key="2">
    <source>
        <dbReference type="Proteomes" id="UP001642409"/>
    </source>
</evidence>
<protein>
    <submittedName>
        <fullName evidence="1">Hypothetical_protein</fullName>
    </submittedName>
</protein>
<evidence type="ECO:0000313" key="1">
    <source>
        <dbReference type="EMBL" id="CAL5970260.1"/>
    </source>
</evidence>
<accession>A0ABP1GDN9</accession>
<keyword evidence="2" id="KW-1185">Reference proteome</keyword>
<proteinExistence type="predicted"/>
<sequence>MILREIIQIEFNTSSFDKILIYKRSIAYFDCQSTNYLYSREIRQPYTCQQSVLFDAWTVPKVPPVSKFLWWMNQRSEAGVQYYKIDGGLRYFRLNCGYQLNISQLAYHVWSYQIYSKEYKNTKQNLMKFLIEQAEEFKMQ</sequence>
<comment type="caution">
    <text evidence="1">The sequence shown here is derived from an EMBL/GenBank/DDBJ whole genome shotgun (WGS) entry which is preliminary data.</text>
</comment>